<sequence>MLNVSAVVDLLKNDPQLAVFIPSDHIKGYKIPDEFREITPVVLVTDIRSEFMAYGSDHAGGRYRTVQIQIWFDPADPNIETVELLINSIMENSRWMYTFDSGVEIDQDTLKDLVLTMQFSKNDYKLN</sequence>
<dbReference type="InterPro" id="IPR008524">
    <property type="entry name" value="DUF806"/>
</dbReference>
<evidence type="ECO:0000313" key="1">
    <source>
        <dbReference type="EMBL" id="MFD2695314.1"/>
    </source>
</evidence>
<evidence type="ECO:0000313" key="2">
    <source>
        <dbReference type="Proteomes" id="UP001597399"/>
    </source>
</evidence>
<reference evidence="2" key="1">
    <citation type="journal article" date="2019" name="Int. J. Syst. Evol. Microbiol.">
        <title>The Global Catalogue of Microorganisms (GCM) 10K type strain sequencing project: providing services to taxonomists for standard genome sequencing and annotation.</title>
        <authorList>
            <consortium name="The Broad Institute Genomics Platform"/>
            <consortium name="The Broad Institute Genome Sequencing Center for Infectious Disease"/>
            <person name="Wu L."/>
            <person name="Ma J."/>
        </authorList>
    </citation>
    <scope>NUCLEOTIDE SEQUENCE [LARGE SCALE GENOMIC DNA]</scope>
    <source>
        <strain evidence="2">TISTR 2466</strain>
    </source>
</reference>
<organism evidence="1 2">
    <name type="scientific">Sporolactobacillus shoreicorticis</name>
    <dbReference type="NCBI Taxonomy" id="1923877"/>
    <lineage>
        <taxon>Bacteria</taxon>
        <taxon>Bacillati</taxon>
        <taxon>Bacillota</taxon>
        <taxon>Bacilli</taxon>
        <taxon>Bacillales</taxon>
        <taxon>Sporolactobacillaceae</taxon>
        <taxon>Sporolactobacillus</taxon>
    </lineage>
</organism>
<dbReference type="Pfam" id="PF05657">
    <property type="entry name" value="DUF806"/>
    <property type="match status" value="1"/>
</dbReference>
<proteinExistence type="predicted"/>
<comment type="caution">
    <text evidence="1">The sequence shown here is derived from an EMBL/GenBank/DDBJ whole genome shotgun (WGS) entry which is preliminary data.</text>
</comment>
<gene>
    <name evidence="1" type="ORF">ACFSUE_17050</name>
</gene>
<protein>
    <submittedName>
        <fullName evidence="1">DUF806 family protein</fullName>
    </submittedName>
</protein>
<accession>A0ABW5S7M6</accession>
<dbReference type="EMBL" id="JBHUMQ010000042">
    <property type="protein sequence ID" value="MFD2695314.1"/>
    <property type="molecule type" value="Genomic_DNA"/>
</dbReference>
<dbReference type="RefSeq" id="WP_253062613.1">
    <property type="nucleotide sequence ID" value="NZ_JAMXWM010000014.1"/>
</dbReference>
<name>A0ABW5S7M6_9BACL</name>
<keyword evidence="2" id="KW-1185">Reference proteome</keyword>
<dbReference type="Proteomes" id="UP001597399">
    <property type="component" value="Unassembled WGS sequence"/>
</dbReference>